<dbReference type="EMBL" id="LR797397">
    <property type="protein sequence ID" value="CAB4213369.1"/>
    <property type="molecule type" value="Genomic_DNA"/>
</dbReference>
<gene>
    <name evidence="2" type="ORF">UFOVP1451_27</name>
</gene>
<evidence type="ECO:0000259" key="1">
    <source>
        <dbReference type="Pfam" id="PF12728"/>
    </source>
</evidence>
<protein>
    <submittedName>
        <fullName evidence="2">Helix-turn-helix domain containing protein</fullName>
    </submittedName>
</protein>
<reference evidence="2" key="1">
    <citation type="submission" date="2020-05" db="EMBL/GenBank/DDBJ databases">
        <authorList>
            <person name="Chiriac C."/>
            <person name="Salcher M."/>
            <person name="Ghai R."/>
            <person name="Kavagutti S V."/>
        </authorList>
    </citation>
    <scope>NUCLEOTIDE SEQUENCE</scope>
</reference>
<name>A0A6J5SH07_9CAUD</name>
<dbReference type="InterPro" id="IPR041657">
    <property type="entry name" value="HTH_17"/>
</dbReference>
<proteinExistence type="predicted"/>
<sequence length="76" mass="8731">MSEKEQKYLSLAEASKYMGNIHRVYLRELARSGAIPAVKFSKSVKAQWYFLPKEIDAWAKKNGQIARDNLANKKSK</sequence>
<organism evidence="2">
    <name type="scientific">uncultured Caudovirales phage</name>
    <dbReference type="NCBI Taxonomy" id="2100421"/>
    <lineage>
        <taxon>Viruses</taxon>
        <taxon>Duplodnaviria</taxon>
        <taxon>Heunggongvirae</taxon>
        <taxon>Uroviricota</taxon>
        <taxon>Caudoviricetes</taxon>
        <taxon>Peduoviridae</taxon>
        <taxon>Maltschvirus</taxon>
        <taxon>Maltschvirus maltsch</taxon>
    </lineage>
</organism>
<evidence type="ECO:0000313" key="2">
    <source>
        <dbReference type="EMBL" id="CAB4213369.1"/>
    </source>
</evidence>
<accession>A0A6J5SH07</accession>
<dbReference type="Pfam" id="PF12728">
    <property type="entry name" value="HTH_17"/>
    <property type="match status" value="1"/>
</dbReference>
<feature type="domain" description="Helix-turn-helix" evidence="1">
    <location>
        <begin position="8"/>
        <end position="62"/>
    </location>
</feature>